<organism evidence="2 3">
    <name type="scientific">Dyadobacter psychrophilus</name>
    <dbReference type="NCBI Taxonomy" id="651661"/>
    <lineage>
        <taxon>Bacteria</taxon>
        <taxon>Pseudomonadati</taxon>
        <taxon>Bacteroidota</taxon>
        <taxon>Cytophagia</taxon>
        <taxon>Cytophagales</taxon>
        <taxon>Spirosomataceae</taxon>
        <taxon>Dyadobacter</taxon>
    </lineage>
</organism>
<dbReference type="Proteomes" id="UP000190897">
    <property type="component" value="Unassembled WGS sequence"/>
</dbReference>
<evidence type="ECO:0000313" key="3">
    <source>
        <dbReference type="Proteomes" id="UP000190897"/>
    </source>
</evidence>
<feature type="transmembrane region" description="Helical" evidence="1">
    <location>
        <begin position="130"/>
        <end position="146"/>
    </location>
</feature>
<keyword evidence="1" id="KW-1133">Transmembrane helix</keyword>
<feature type="transmembrane region" description="Helical" evidence="1">
    <location>
        <begin position="98"/>
        <end position="118"/>
    </location>
</feature>
<feature type="transmembrane region" description="Helical" evidence="1">
    <location>
        <begin position="65"/>
        <end position="86"/>
    </location>
</feature>
<dbReference type="OrthoDB" id="893172at2"/>
<proteinExistence type="predicted"/>
<keyword evidence="3" id="KW-1185">Reference proteome</keyword>
<feature type="transmembrane region" description="Helical" evidence="1">
    <location>
        <begin position="34"/>
        <end position="53"/>
    </location>
</feature>
<feature type="transmembrane region" description="Helical" evidence="1">
    <location>
        <begin position="152"/>
        <end position="172"/>
    </location>
</feature>
<evidence type="ECO:0000256" key="1">
    <source>
        <dbReference type="SAM" id="Phobius"/>
    </source>
</evidence>
<sequence length="191" mass="21618">MNTRLLILAALIGAPFMCIGVYVEAKFPGVGQPWWTGVWGLIYITGWLAGMEAMRRLRLAGNDPLGKWAVVLVMIALFLADISNVWQLVAPDYKPSLFWALDIFWPVSHVLMLLVGIATVRAKVLGPYQCWLPVVMGLWFPLTMVLSRTPIVLHFSNIYSLIAWTSMALILWQRARMQKIDSNLLLHAFHL</sequence>
<dbReference type="AlphaFoldDB" id="A0A1T5E3L4"/>
<name>A0A1T5E3L4_9BACT</name>
<evidence type="ECO:0000313" key="2">
    <source>
        <dbReference type="EMBL" id="SKB78489.1"/>
    </source>
</evidence>
<gene>
    <name evidence="2" type="ORF">SAMN05660293_02131</name>
</gene>
<keyword evidence="1" id="KW-0812">Transmembrane</keyword>
<keyword evidence="1" id="KW-0472">Membrane</keyword>
<reference evidence="3" key="1">
    <citation type="submission" date="2017-02" db="EMBL/GenBank/DDBJ databases">
        <authorList>
            <person name="Varghese N."/>
            <person name="Submissions S."/>
        </authorList>
    </citation>
    <scope>NUCLEOTIDE SEQUENCE [LARGE SCALE GENOMIC DNA]</scope>
    <source>
        <strain evidence="3">DSM 22270</strain>
    </source>
</reference>
<dbReference type="RefSeq" id="WP_141110263.1">
    <property type="nucleotide sequence ID" value="NZ_FUZA01000002.1"/>
</dbReference>
<dbReference type="EMBL" id="FUZA01000002">
    <property type="protein sequence ID" value="SKB78489.1"/>
    <property type="molecule type" value="Genomic_DNA"/>
</dbReference>
<accession>A0A1T5E3L4</accession>
<protein>
    <submittedName>
        <fullName evidence="2">Uncharacterized protein</fullName>
    </submittedName>
</protein>